<dbReference type="AlphaFoldDB" id="A0A3E0U0T7"/>
<reference evidence="3" key="1">
    <citation type="submission" date="2018-08" db="EMBL/GenBank/DDBJ databases">
        <title>Thalassotalea euphylliae genome.</title>
        <authorList>
            <person name="Summers S."/>
            <person name="Rice S.A."/>
            <person name="Freckelton M.L."/>
            <person name="Nedved B.T."/>
            <person name="Hadfield M.G."/>
        </authorList>
    </citation>
    <scope>NUCLEOTIDE SEQUENCE [LARGE SCALE GENOMIC DNA]</scope>
    <source>
        <strain evidence="3">H3</strain>
    </source>
</reference>
<organism evidence="2 3">
    <name type="scientific">Thalassotalea euphylliae</name>
    <dbReference type="NCBI Taxonomy" id="1655234"/>
    <lineage>
        <taxon>Bacteria</taxon>
        <taxon>Pseudomonadati</taxon>
        <taxon>Pseudomonadota</taxon>
        <taxon>Gammaproteobacteria</taxon>
        <taxon>Alteromonadales</taxon>
        <taxon>Colwelliaceae</taxon>
        <taxon>Thalassotalea</taxon>
    </lineage>
</organism>
<evidence type="ECO:0000313" key="3">
    <source>
        <dbReference type="Proteomes" id="UP000256899"/>
    </source>
</evidence>
<dbReference type="EMBL" id="QUOT01000001">
    <property type="protein sequence ID" value="REL30556.1"/>
    <property type="molecule type" value="Genomic_DNA"/>
</dbReference>
<protein>
    <submittedName>
        <fullName evidence="2">Uncharacterized protein</fullName>
    </submittedName>
</protein>
<gene>
    <name evidence="2" type="ORF">DXX94_07450</name>
</gene>
<proteinExistence type="predicted"/>
<sequence length="142" mass="16729">MLTACYLVFYFTQINAQTAQWLWHVLLLLFASSAALLYLTKRYFFESQPEQLTIVLPEHEINWRQGSYVADSASRLSFLGFWLVLSDKTDVPDKQSMGQARKNTIARIRKTAQYELFIYRSQLNYQQVCYLSYLIKAAQKHR</sequence>
<keyword evidence="1" id="KW-0812">Transmembrane</keyword>
<feature type="transmembrane region" description="Helical" evidence="1">
    <location>
        <begin position="21"/>
        <end position="39"/>
    </location>
</feature>
<evidence type="ECO:0000313" key="2">
    <source>
        <dbReference type="EMBL" id="REL30556.1"/>
    </source>
</evidence>
<keyword evidence="3" id="KW-1185">Reference proteome</keyword>
<dbReference type="Proteomes" id="UP000256899">
    <property type="component" value="Unassembled WGS sequence"/>
</dbReference>
<keyword evidence="1" id="KW-1133">Transmembrane helix</keyword>
<comment type="caution">
    <text evidence="2">The sequence shown here is derived from an EMBL/GenBank/DDBJ whole genome shotgun (WGS) entry which is preliminary data.</text>
</comment>
<keyword evidence="1" id="KW-0472">Membrane</keyword>
<evidence type="ECO:0000256" key="1">
    <source>
        <dbReference type="SAM" id="Phobius"/>
    </source>
</evidence>
<accession>A0A3E0U0T7</accession>
<name>A0A3E0U0T7_9GAMM</name>
<dbReference type="RefSeq" id="WP_116014896.1">
    <property type="nucleotide sequence ID" value="NZ_QUOT01000001.1"/>
</dbReference>